<dbReference type="STRING" id="2741.SAMN04489866_101227"/>
<dbReference type="AlphaFoldDB" id="A0A1G6S6X5"/>
<sequence length="445" mass="50630">MNPPITNRGYLNYISKERGVKMIRKLLSFFLIIFFTLNFFTPVFAYAFPSPLPVVSLFPCEAKYTDYKSSEYSGYWLHEKGPNDSDTQFIVAAYLFYAIAMDAFYRDDSGVTFPVFFGDIESSLGYPRTKLVHGGSWEFIWLNDPTPAKPKLETYRALIYGQQIQYTNFLSFAKTNYYSKLVKIGNEIIQGLEPLKKAPESKWDSCIVTCGRDVEIYSMEFMPLFNKAFECLSQTPYISGAKNPDILSYYQRADGIKVKAVYKISEYASMWYASHHPELGNENNVFRAYTDDGSSWQYCFYRDLCCFEFIYNSIVPSSFCADMITVDYHPKLKSYIATSIVPGVGDDGGYKYDIDKSNNPNKDKKDDVGKDNSGLIAKIKSLFGVIKDKASQILIALKDGINPKLESIKKALNEVKEGIKNALSSPFSVITKKLDVITDKIKSFF</sequence>
<evidence type="ECO:0000313" key="2">
    <source>
        <dbReference type="Proteomes" id="UP000198995"/>
    </source>
</evidence>
<keyword evidence="2" id="KW-1185">Reference proteome</keyword>
<organism evidence="1 2">
    <name type="scientific">Peptococcus niger</name>
    <dbReference type="NCBI Taxonomy" id="2741"/>
    <lineage>
        <taxon>Bacteria</taxon>
        <taxon>Bacillati</taxon>
        <taxon>Bacillota</taxon>
        <taxon>Clostridia</taxon>
        <taxon>Eubacteriales</taxon>
        <taxon>Peptococcaceae</taxon>
        <taxon>Peptococcus</taxon>
    </lineage>
</organism>
<dbReference type="Proteomes" id="UP000198995">
    <property type="component" value="Unassembled WGS sequence"/>
</dbReference>
<proteinExistence type="predicted"/>
<reference evidence="1 2" key="1">
    <citation type="submission" date="2016-10" db="EMBL/GenBank/DDBJ databases">
        <authorList>
            <person name="de Groot N.N."/>
        </authorList>
    </citation>
    <scope>NUCLEOTIDE SEQUENCE [LARGE SCALE GENOMIC DNA]</scope>
    <source>
        <strain evidence="1 2">DSM 20475</strain>
    </source>
</reference>
<accession>A0A1G6S6X5</accession>
<protein>
    <submittedName>
        <fullName evidence="1">Uncharacterized protein</fullName>
    </submittedName>
</protein>
<dbReference type="EMBL" id="FNAF01000001">
    <property type="protein sequence ID" value="SDD11905.1"/>
    <property type="molecule type" value="Genomic_DNA"/>
</dbReference>
<evidence type="ECO:0000313" key="1">
    <source>
        <dbReference type="EMBL" id="SDD11905.1"/>
    </source>
</evidence>
<gene>
    <name evidence="1" type="ORF">SAMN04489866_101227</name>
</gene>
<name>A0A1G6S6X5_PEPNI</name>